<accession>A0A0C9ZLP7</accession>
<dbReference type="Pfam" id="PF18759">
    <property type="entry name" value="Plavaka"/>
    <property type="match status" value="2"/>
</dbReference>
<gene>
    <name evidence="2" type="ORF">PISMIDRAFT_34487</name>
</gene>
<dbReference type="EMBL" id="KN833699">
    <property type="protein sequence ID" value="KIK26834.1"/>
    <property type="molecule type" value="Genomic_DNA"/>
</dbReference>
<evidence type="ECO:0000313" key="2">
    <source>
        <dbReference type="EMBL" id="KIK26834.1"/>
    </source>
</evidence>
<reference evidence="3" key="2">
    <citation type="submission" date="2015-01" db="EMBL/GenBank/DDBJ databases">
        <title>Evolutionary Origins and Diversification of the Mycorrhizal Mutualists.</title>
        <authorList>
            <consortium name="DOE Joint Genome Institute"/>
            <consortium name="Mycorrhizal Genomics Consortium"/>
            <person name="Kohler A."/>
            <person name="Kuo A."/>
            <person name="Nagy L.G."/>
            <person name="Floudas D."/>
            <person name="Copeland A."/>
            <person name="Barry K.W."/>
            <person name="Cichocki N."/>
            <person name="Veneault-Fourrey C."/>
            <person name="LaButti K."/>
            <person name="Lindquist E.A."/>
            <person name="Lipzen A."/>
            <person name="Lundell T."/>
            <person name="Morin E."/>
            <person name="Murat C."/>
            <person name="Riley R."/>
            <person name="Ohm R."/>
            <person name="Sun H."/>
            <person name="Tunlid A."/>
            <person name="Henrissat B."/>
            <person name="Grigoriev I.V."/>
            <person name="Hibbett D.S."/>
            <person name="Martin F."/>
        </authorList>
    </citation>
    <scope>NUCLEOTIDE SEQUENCE [LARGE SCALE GENOMIC DNA]</scope>
    <source>
        <strain evidence="3">441</strain>
    </source>
</reference>
<dbReference type="AlphaFoldDB" id="A0A0C9ZLP7"/>
<dbReference type="OrthoDB" id="2418900at2759"/>
<dbReference type="Proteomes" id="UP000054018">
    <property type="component" value="Unassembled WGS sequence"/>
</dbReference>
<sequence length="793" mass="89672">MPECPRCLRTFPTARGLTYHRSQLQSFCNTVHRETVTVHVSNAPEDTALADDPRPFSPFQAQDEDFDMPILDAEPPMEHPSFLMADERADPEEVLQLNTNDKLGRILDVFRGAGEIFDGGQTFLARFRLDIYASRRQQNLYYPFASLGDWEIANFLLTSRLSMRAIDEFLSLRLTNSLPLSFSTAKELRSHAKILPSGPRWNARVVPTTHPMKSPVTLYYRDSLDCVESLFNHPLFAQTMDYSPFRLFTTAEHIVRVFTEWMSSDGAWDLQLKFPEGSTLCGVILSSDKTHITNMCGGKVAHPLLISLANIRMDIRNKGSSHAFLLLALMPIPAFTHPATRICSVLEARLFHHCLDIVLEPLKQAARFGRMMSDPVGNLRYCFTPLVSYIVDTPEACMLACDFRLSGVSHPFWRDWLYADPSQFLTPEALHHWHRQFWDHDMQWCKHALGAGELDFRFSVLPPIAGFCHFNQGVTKLKQVGGRTQRDAQRYIVVVIAGFPQVDVVIAVRALMEFRYLAQAPAITSQTHDRISAAFKTFHDHKHAIIDAGLRRGQTTGAALDHWEIPKLEFMQSVAPSIHQAGAVIQWSADTTEHAHIEVVKDPVTTTNNQNYDSQICRTLDRDEKCRLFSTAVSLSERTDTHNSLAGDDSETDVLDHSDPNMADSAGDDAIGNILQDLWSSDRSPICFFDSAEKLSNAPLGSVPRPLRTLAIGRTTLRLNYKPSIRRISIDDAADTFSLPDLRGALSDYLNREGSFCQNFHSFGHQRRSSPNSPLPFNDLHIWFKVRVQQRTY</sequence>
<organism evidence="2 3">
    <name type="scientific">Pisolithus microcarpus 441</name>
    <dbReference type="NCBI Taxonomy" id="765257"/>
    <lineage>
        <taxon>Eukaryota</taxon>
        <taxon>Fungi</taxon>
        <taxon>Dikarya</taxon>
        <taxon>Basidiomycota</taxon>
        <taxon>Agaricomycotina</taxon>
        <taxon>Agaricomycetes</taxon>
        <taxon>Agaricomycetidae</taxon>
        <taxon>Boletales</taxon>
        <taxon>Sclerodermatineae</taxon>
        <taxon>Pisolithaceae</taxon>
        <taxon>Pisolithus</taxon>
    </lineage>
</organism>
<reference evidence="2 3" key="1">
    <citation type="submission" date="2014-04" db="EMBL/GenBank/DDBJ databases">
        <authorList>
            <consortium name="DOE Joint Genome Institute"/>
            <person name="Kuo A."/>
            <person name="Kohler A."/>
            <person name="Costa M.D."/>
            <person name="Nagy L.G."/>
            <person name="Floudas D."/>
            <person name="Copeland A."/>
            <person name="Barry K.W."/>
            <person name="Cichocki N."/>
            <person name="Veneault-Fourrey C."/>
            <person name="LaButti K."/>
            <person name="Lindquist E.A."/>
            <person name="Lipzen A."/>
            <person name="Lundell T."/>
            <person name="Morin E."/>
            <person name="Murat C."/>
            <person name="Sun H."/>
            <person name="Tunlid A."/>
            <person name="Henrissat B."/>
            <person name="Grigoriev I.V."/>
            <person name="Hibbett D.S."/>
            <person name="Martin F."/>
            <person name="Nordberg H.P."/>
            <person name="Cantor M.N."/>
            <person name="Hua S.X."/>
        </authorList>
    </citation>
    <scope>NUCLEOTIDE SEQUENCE [LARGE SCALE GENOMIC DNA]</scope>
    <source>
        <strain evidence="2 3">441</strain>
    </source>
</reference>
<name>A0A0C9ZLP7_9AGAM</name>
<dbReference type="Pfam" id="PF20722">
    <property type="entry name" value="DUF6830"/>
    <property type="match status" value="1"/>
</dbReference>
<proteinExistence type="predicted"/>
<protein>
    <recommendedName>
        <fullName evidence="1">DUF6830 domain-containing protein</fullName>
    </recommendedName>
</protein>
<feature type="domain" description="DUF6830" evidence="1">
    <location>
        <begin position="688"/>
        <end position="793"/>
    </location>
</feature>
<keyword evidence="3" id="KW-1185">Reference proteome</keyword>
<dbReference type="InterPro" id="IPR049233">
    <property type="entry name" value="DUF6830"/>
</dbReference>
<dbReference type="InterPro" id="IPR041078">
    <property type="entry name" value="Plavaka"/>
</dbReference>
<evidence type="ECO:0000259" key="1">
    <source>
        <dbReference type="Pfam" id="PF20722"/>
    </source>
</evidence>
<feature type="non-terminal residue" evidence="2">
    <location>
        <position position="1"/>
    </location>
</feature>
<evidence type="ECO:0000313" key="3">
    <source>
        <dbReference type="Proteomes" id="UP000054018"/>
    </source>
</evidence>
<dbReference type="HOGENOM" id="CLU_006344_10_2_1"/>